<accession>A0AAN9BZH1</accession>
<evidence type="ECO:0000256" key="7">
    <source>
        <dbReference type="ARBA" id="ARBA00022842"/>
    </source>
</evidence>
<evidence type="ECO:0000256" key="3">
    <source>
        <dbReference type="ARBA" id="ARBA00005152"/>
    </source>
</evidence>
<dbReference type="InterPro" id="IPR000760">
    <property type="entry name" value="Inositol_monophosphatase-like"/>
</dbReference>
<dbReference type="PANTHER" id="PTHR20854:SF4">
    <property type="entry name" value="INOSITOL-1-MONOPHOSPHATASE-RELATED"/>
    <property type="match status" value="1"/>
</dbReference>
<comment type="catalytic activity">
    <reaction evidence="1 9">
        <text>a myo-inositol phosphate + H2O = myo-inositol + phosphate</text>
        <dbReference type="Rhea" id="RHEA:24056"/>
        <dbReference type="ChEBI" id="CHEBI:15377"/>
        <dbReference type="ChEBI" id="CHEBI:17268"/>
        <dbReference type="ChEBI" id="CHEBI:43474"/>
        <dbReference type="ChEBI" id="CHEBI:84139"/>
        <dbReference type="EC" id="3.1.3.25"/>
    </reaction>
</comment>
<evidence type="ECO:0000256" key="6">
    <source>
        <dbReference type="ARBA" id="ARBA00022801"/>
    </source>
</evidence>
<sequence>MPVEVLDHQLREYYTVALEVARKAGEVIKDAFKKEKTIDTKSSAADLVTVTDQAVEKMAFAFLKEKYPSHKFIGEETTAETGEKLQLTDDPTWIIDPIDGTTNFVHSIPEVCFSLGITVNKEPIIGVVYLPVLDQMYTAQKGQGAFLNGEKLKSSGQTDLKKAVVICEGGSSRDPDIVEKKLTNIHRLVTASHGIRSYGSAAANLCRVAQGAGDAYAEYGIHIWDFVAGMLIASEAGAVVKDPSGSEVDLMSRRVLAAATPSLATQLSDLLIHLDMGRD</sequence>
<dbReference type="FunFam" id="3.40.190.80:FF:000002">
    <property type="entry name" value="Inositol-1-monophosphatase"/>
    <property type="match status" value="1"/>
</dbReference>
<dbReference type="Gene3D" id="3.30.540.10">
    <property type="entry name" value="Fructose-1,6-Bisphosphatase, subunit A, domain 1"/>
    <property type="match status" value="1"/>
</dbReference>
<dbReference type="CDD" id="cd01639">
    <property type="entry name" value="IMPase"/>
    <property type="match status" value="1"/>
</dbReference>
<dbReference type="PROSITE" id="PS00629">
    <property type="entry name" value="IMP_1"/>
    <property type="match status" value="1"/>
</dbReference>
<organism evidence="10 11">
    <name type="scientific">Littorina saxatilis</name>
    <dbReference type="NCBI Taxonomy" id="31220"/>
    <lineage>
        <taxon>Eukaryota</taxon>
        <taxon>Metazoa</taxon>
        <taxon>Spiralia</taxon>
        <taxon>Lophotrochozoa</taxon>
        <taxon>Mollusca</taxon>
        <taxon>Gastropoda</taxon>
        <taxon>Caenogastropoda</taxon>
        <taxon>Littorinimorpha</taxon>
        <taxon>Littorinoidea</taxon>
        <taxon>Littorinidae</taxon>
        <taxon>Littorina</taxon>
    </lineage>
</organism>
<comment type="pathway">
    <text evidence="3 9">Polyol metabolism; myo-inositol biosynthesis; myo-inositol from D-glucose 6-phosphate: step 2/2.</text>
</comment>
<keyword evidence="7 8" id="KW-0460">Magnesium</keyword>
<feature type="binding site" evidence="8">
    <location>
        <position position="225"/>
    </location>
    <ligand>
        <name>Mg(2+)</name>
        <dbReference type="ChEBI" id="CHEBI:18420"/>
        <label>1</label>
        <note>catalytic</note>
    </ligand>
</feature>
<feature type="binding site" evidence="8">
    <location>
        <position position="99"/>
    </location>
    <ligand>
        <name>Mg(2+)</name>
        <dbReference type="ChEBI" id="CHEBI:18420"/>
        <label>1</label>
        <note>catalytic</note>
    </ligand>
</feature>
<dbReference type="SUPFAM" id="SSF56655">
    <property type="entry name" value="Carbohydrate phosphatase"/>
    <property type="match status" value="1"/>
</dbReference>
<dbReference type="PRINTS" id="PR00378">
    <property type="entry name" value="LIIMPHPHTASE"/>
</dbReference>
<comment type="similarity">
    <text evidence="4 9">Belongs to the inositol monophosphatase superfamily.</text>
</comment>
<dbReference type="PANTHER" id="PTHR20854">
    <property type="entry name" value="INOSITOL MONOPHOSPHATASE"/>
    <property type="match status" value="1"/>
</dbReference>
<dbReference type="PRINTS" id="PR00377">
    <property type="entry name" value="IMPHPHTASES"/>
</dbReference>
<comment type="cofactor">
    <cofactor evidence="2 8 9">
        <name>Mg(2+)</name>
        <dbReference type="ChEBI" id="CHEBI:18420"/>
    </cofactor>
</comment>
<evidence type="ECO:0000256" key="8">
    <source>
        <dbReference type="PIRSR" id="PIRSR600760-2"/>
    </source>
</evidence>
<dbReference type="InterPro" id="IPR020583">
    <property type="entry name" value="Inositol_monoP_metal-BS"/>
</dbReference>
<evidence type="ECO:0000256" key="2">
    <source>
        <dbReference type="ARBA" id="ARBA00001946"/>
    </source>
</evidence>
<gene>
    <name evidence="10" type="ORF">V1264_000505</name>
</gene>
<feature type="binding site" evidence="8">
    <location>
        <position position="98"/>
    </location>
    <ligand>
        <name>Mg(2+)</name>
        <dbReference type="ChEBI" id="CHEBI:18420"/>
        <label>1</label>
        <note>catalytic</note>
    </ligand>
</feature>
<dbReference type="AlphaFoldDB" id="A0AAN9BZH1"/>
<dbReference type="Proteomes" id="UP001374579">
    <property type="component" value="Unassembled WGS sequence"/>
</dbReference>
<evidence type="ECO:0000313" key="10">
    <source>
        <dbReference type="EMBL" id="KAK7114447.1"/>
    </source>
</evidence>
<dbReference type="EC" id="3.1.3.25" evidence="9"/>
<dbReference type="Gene3D" id="3.40.190.80">
    <property type="match status" value="1"/>
</dbReference>
<dbReference type="GO" id="GO:0008934">
    <property type="term" value="F:inositol monophosphate 1-phosphatase activity"/>
    <property type="evidence" value="ECO:0007669"/>
    <property type="project" value="InterPro"/>
</dbReference>
<dbReference type="GO" id="GO:0046854">
    <property type="term" value="P:phosphatidylinositol phosphate biosynthetic process"/>
    <property type="evidence" value="ECO:0007669"/>
    <property type="project" value="InterPro"/>
</dbReference>
<evidence type="ECO:0000256" key="1">
    <source>
        <dbReference type="ARBA" id="ARBA00001033"/>
    </source>
</evidence>
<keyword evidence="5 8" id="KW-0479">Metal-binding</keyword>
<evidence type="ECO:0000313" key="11">
    <source>
        <dbReference type="Proteomes" id="UP001374579"/>
    </source>
</evidence>
<reference evidence="10 11" key="1">
    <citation type="submission" date="2024-02" db="EMBL/GenBank/DDBJ databases">
        <title>Chromosome-scale genome assembly of the rough periwinkle Littorina saxatilis.</title>
        <authorList>
            <person name="De Jode A."/>
            <person name="Faria R."/>
            <person name="Formenti G."/>
            <person name="Sims Y."/>
            <person name="Smith T.P."/>
            <person name="Tracey A."/>
            <person name="Wood J.M.D."/>
            <person name="Zagrodzka Z.B."/>
            <person name="Johannesson K."/>
            <person name="Butlin R.K."/>
            <person name="Leder E.H."/>
        </authorList>
    </citation>
    <scope>NUCLEOTIDE SEQUENCE [LARGE SCALE GENOMIC DNA]</scope>
    <source>
        <strain evidence="10">Snail1</strain>
        <tissue evidence="10">Muscle</tissue>
    </source>
</reference>
<dbReference type="GO" id="GO:0046872">
    <property type="term" value="F:metal ion binding"/>
    <property type="evidence" value="ECO:0007669"/>
    <property type="project" value="UniProtKB-KW"/>
</dbReference>
<dbReference type="GO" id="GO:0007165">
    <property type="term" value="P:signal transduction"/>
    <property type="evidence" value="ECO:0007669"/>
    <property type="project" value="TreeGrafter"/>
</dbReference>
<dbReference type="InterPro" id="IPR020552">
    <property type="entry name" value="Inositol_monoPase_Li-sen"/>
</dbReference>
<feature type="binding site" evidence="8">
    <location>
        <position position="75"/>
    </location>
    <ligand>
        <name>Mg(2+)</name>
        <dbReference type="ChEBI" id="CHEBI:18420"/>
        <label>1</label>
        <note>catalytic</note>
    </ligand>
</feature>
<dbReference type="GO" id="GO:0006020">
    <property type="term" value="P:inositol metabolic process"/>
    <property type="evidence" value="ECO:0007669"/>
    <property type="project" value="TreeGrafter"/>
</dbReference>
<dbReference type="Pfam" id="PF00459">
    <property type="entry name" value="Inositol_P"/>
    <property type="match status" value="1"/>
</dbReference>
<dbReference type="InterPro" id="IPR033942">
    <property type="entry name" value="IMPase"/>
</dbReference>
<keyword evidence="6 9" id="KW-0378">Hydrolase</keyword>
<evidence type="ECO:0000256" key="9">
    <source>
        <dbReference type="RuleBase" id="RU364068"/>
    </source>
</evidence>
<dbReference type="FunFam" id="3.30.540.10:FF:000004">
    <property type="entry name" value="Inositol-1-monophosphatase"/>
    <property type="match status" value="1"/>
</dbReference>
<comment type="caution">
    <text evidence="10">The sequence shown here is derived from an EMBL/GenBank/DDBJ whole genome shotgun (WGS) entry which is preliminary data.</text>
</comment>
<keyword evidence="11" id="KW-1185">Reference proteome</keyword>
<evidence type="ECO:0000256" key="4">
    <source>
        <dbReference type="ARBA" id="ARBA00009759"/>
    </source>
</evidence>
<evidence type="ECO:0000256" key="5">
    <source>
        <dbReference type="ARBA" id="ARBA00022723"/>
    </source>
</evidence>
<protein>
    <recommendedName>
        <fullName evidence="9">Inositol-1-monophosphatase</fullName>
        <ecNumber evidence="9">3.1.3.25</ecNumber>
    </recommendedName>
</protein>
<proteinExistence type="inferred from homology"/>
<name>A0AAN9BZH1_9CAEN</name>
<feature type="binding site" evidence="8">
    <location>
        <position position="96"/>
    </location>
    <ligand>
        <name>Mg(2+)</name>
        <dbReference type="ChEBI" id="CHEBI:18420"/>
        <label>1</label>
        <note>catalytic</note>
    </ligand>
</feature>
<dbReference type="EMBL" id="JBAMIC010000001">
    <property type="protein sequence ID" value="KAK7114447.1"/>
    <property type="molecule type" value="Genomic_DNA"/>
</dbReference>